<dbReference type="PROSITE" id="PS50132">
    <property type="entry name" value="RGS"/>
    <property type="match status" value="1"/>
</dbReference>
<dbReference type="InterPro" id="IPR036305">
    <property type="entry name" value="RGS_sf"/>
</dbReference>
<dbReference type="Pfam" id="PF00615">
    <property type="entry name" value="RGS"/>
    <property type="match status" value="1"/>
</dbReference>
<sequence length="312" mass="36656">KKKKKKKKKKIYIYKQELKAILYNVLFWAIPLVVTLSMFDEATYERQLSLLTFAALLHATDALIMLRPKDLYYSLQESTCCKWNCLRVRNNYQVEYEAIEMYKNSKVNPEMMMMAVTSKVREYSSSRRAIELSYQITLEKILSEKDGFELFASHLVKELSLENVLFLVEYMQLKYFLSIHQLHLRIQDLGYHVPIYGSLIQKTFHPQLLRTDMSANTAWNICLDMFEYLSTHYVLPNAIALLNLSHESSSVIAMQMHQLATNRDQVSVEDTLPSLLFVFDAATKDVIRLLRGDSFYRFQLSRECIRYCEDLV</sequence>
<protein>
    <recommendedName>
        <fullName evidence="2">RGS domain-containing protein</fullName>
    </recommendedName>
</protein>
<dbReference type="InterPro" id="IPR016137">
    <property type="entry name" value="RGS"/>
</dbReference>
<keyword evidence="4" id="KW-1185">Reference proteome</keyword>
<dbReference type="InterPro" id="IPR044926">
    <property type="entry name" value="RGS_subdomain_2"/>
</dbReference>
<reference evidence="3 4" key="1">
    <citation type="journal article" date="2013" name="Curr. Biol.">
        <title>The Genome of the Foraminiferan Reticulomyxa filosa.</title>
        <authorList>
            <person name="Glockner G."/>
            <person name="Hulsmann N."/>
            <person name="Schleicher M."/>
            <person name="Noegel A.A."/>
            <person name="Eichinger L."/>
            <person name="Gallinger C."/>
            <person name="Pawlowski J."/>
            <person name="Sierra R."/>
            <person name="Euteneuer U."/>
            <person name="Pillet L."/>
            <person name="Moustafa A."/>
            <person name="Platzer M."/>
            <person name="Groth M."/>
            <person name="Szafranski K."/>
            <person name="Schliwa M."/>
        </authorList>
    </citation>
    <scope>NUCLEOTIDE SEQUENCE [LARGE SCALE GENOMIC DNA]</scope>
</reference>
<evidence type="ECO:0000313" key="3">
    <source>
        <dbReference type="EMBL" id="ETN98760.1"/>
    </source>
</evidence>
<proteinExistence type="predicted"/>
<evidence type="ECO:0000256" key="1">
    <source>
        <dbReference type="SAM" id="Phobius"/>
    </source>
</evidence>
<dbReference type="SUPFAM" id="SSF48097">
    <property type="entry name" value="Regulator of G-protein signaling, RGS"/>
    <property type="match status" value="1"/>
</dbReference>
<dbReference type="Gene3D" id="1.10.167.10">
    <property type="entry name" value="Regulator of G-protein Signalling 4, domain 2"/>
    <property type="match status" value="1"/>
</dbReference>
<evidence type="ECO:0000259" key="2">
    <source>
        <dbReference type="PROSITE" id="PS50132"/>
    </source>
</evidence>
<dbReference type="SMART" id="SM00315">
    <property type="entry name" value="RGS"/>
    <property type="match status" value="1"/>
</dbReference>
<feature type="transmembrane region" description="Helical" evidence="1">
    <location>
        <begin position="21"/>
        <end position="38"/>
    </location>
</feature>
<feature type="domain" description="RGS" evidence="2">
    <location>
        <begin position="137"/>
        <end position="308"/>
    </location>
</feature>
<dbReference type="AlphaFoldDB" id="X6LBK2"/>
<keyword evidence="1" id="KW-1133">Transmembrane helix</keyword>
<organism evidence="3 4">
    <name type="scientific">Reticulomyxa filosa</name>
    <dbReference type="NCBI Taxonomy" id="46433"/>
    <lineage>
        <taxon>Eukaryota</taxon>
        <taxon>Sar</taxon>
        <taxon>Rhizaria</taxon>
        <taxon>Retaria</taxon>
        <taxon>Foraminifera</taxon>
        <taxon>Monothalamids</taxon>
        <taxon>Reticulomyxidae</taxon>
        <taxon>Reticulomyxa</taxon>
    </lineage>
</organism>
<evidence type="ECO:0000313" key="4">
    <source>
        <dbReference type="Proteomes" id="UP000023152"/>
    </source>
</evidence>
<feature type="non-terminal residue" evidence="3">
    <location>
        <position position="1"/>
    </location>
</feature>
<keyword evidence="1" id="KW-0812">Transmembrane</keyword>
<dbReference type="Proteomes" id="UP000023152">
    <property type="component" value="Unassembled WGS sequence"/>
</dbReference>
<accession>X6LBK2</accession>
<name>X6LBK2_RETFI</name>
<comment type="caution">
    <text evidence="3">The sequence shown here is derived from an EMBL/GenBank/DDBJ whole genome shotgun (WGS) entry which is preliminary data.</text>
</comment>
<dbReference type="EMBL" id="ASPP01045869">
    <property type="protein sequence ID" value="ETN98760.1"/>
    <property type="molecule type" value="Genomic_DNA"/>
</dbReference>
<gene>
    <name evidence="3" type="ORF">RFI_38727</name>
</gene>
<keyword evidence="1" id="KW-0472">Membrane</keyword>